<reference evidence="2" key="1">
    <citation type="journal article" date="2004" name="Nat. Genet.">
        <title>Complete sequencing and characterization of 21,243 full-length human cDNAs.</title>
        <authorList>
            <person name="Ota T."/>
            <person name="Suzuki Y."/>
            <person name="Nishikawa T."/>
            <person name="Otsuki T."/>
            <person name="Sugiyama T."/>
            <person name="Irie R."/>
            <person name="Wakamatsu A."/>
            <person name="Hayashi K."/>
            <person name="Sato H."/>
            <person name="Nagai K."/>
            <person name="Kimura K."/>
            <person name="Makita H."/>
            <person name="Sekine M."/>
            <person name="Obayashi M."/>
            <person name="Nishi T."/>
            <person name="Shibahara T."/>
            <person name="Tanaka T."/>
            <person name="Ishii S."/>
            <person name="Yamamoto J."/>
            <person name="Saito K."/>
            <person name="Kawai Y."/>
            <person name="Isono Y."/>
            <person name="Nakamura Y."/>
            <person name="Nagahari K."/>
            <person name="Murakami K."/>
            <person name="Yasuda T."/>
            <person name="Iwayanagi T."/>
            <person name="Wagatsuma M."/>
            <person name="Shiratori A."/>
            <person name="Sudo H."/>
            <person name="Hosoiri T."/>
            <person name="Kaku Y."/>
            <person name="Kodaira H."/>
            <person name="Kondo H."/>
            <person name="Sugawara M."/>
            <person name="Takahashi M."/>
            <person name="Kanda K."/>
            <person name="Yokoi T."/>
            <person name="Furuya T."/>
            <person name="Kikkawa E."/>
            <person name="Omura Y."/>
            <person name="Abe K."/>
            <person name="Kamihara K."/>
            <person name="Katsuta N."/>
            <person name="Sato K."/>
            <person name="Tanikawa M."/>
            <person name="Yamazaki M."/>
            <person name="Ninomiya K."/>
            <person name="Ishibashi T."/>
            <person name="Yamashita H."/>
            <person name="Murakawa K."/>
            <person name="Fujimori K."/>
            <person name="Tanai H."/>
            <person name="Kimata M."/>
            <person name="Watanabe M."/>
            <person name="Hiraoka S."/>
            <person name="Chiba Y."/>
            <person name="Ishida S."/>
            <person name="Ono Y."/>
            <person name="Takiguchi S."/>
            <person name="Watanabe S."/>
            <person name="Yosida M."/>
            <person name="Hotuta T."/>
            <person name="Kusano J."/>
            <person name="Kanehori K."/>
            <person name="Takahashi-Fujii A."/>
            <person name="Hara H."/>
            <person name="Tanase T."/>
            <person name="Nomura Y."/>
            <person name="Togiya S."/>
            <person name="Komai F."/>
            <person name="Hara R."/>
            <person name="Takeuchi K."/>
            <person name="Arita M."/>
            <person name="Imose N."/>
            <person name="Musashino K."/>
            <person name="Yuuki H."/>
            <person name="Oshima A."/>
            <person name="Sasaki N."/>
            <person name="Aotsuka S."/>
            <person name="Yoshikawa Y."/>
            <person name="Matsunawa H."/>
            <person name="Ichihara T."/>
            <person name="Shiohata N."/>
            <person name="Sano S."/>
            <person name="Moriya S."/>
            <person name="Momiyama H."/>
            <person name="Satoh N."/>
            <person name="Takami S."/>
            <person name="Terashima Y."/>
            <person name="Suzuki O."/>
            <person name="Nakagawa S."/>
            <person name="Senoh A."/>
            <person name="Mizoguchi H."/>
            <person name="Goto Y."/>
            <person name="Shimizu F."/>
            <person name="Wakebe H."/>
            <person name="Hishigaki H."/>
            <person name="Watanabe T."/>
            <person name="Sugiyama A."/>
            <person name="Takemoto M."/>
            <person name="Kawakami B."/>
            <person name="Yamazaki M."/>
            <person name="Watanabe K."/>
            <person name="Kumagai A."/>
            <person name="Itakura S."/>
            <person name="Fukuzumi Y."/>
            <person name="Fujimori Y."/>
            <person name="Komiyama M."/>
            <person name="Tashiro H."/>
            <person name="Tanigami A."/>
            <person name="Fujiwara T."/>
            <person name="Ono T."/>
            <person name="Yamada K."/>
            <person name="Fujii Y."/>
            <person name="Ozaki K."/>
            <person name="Hirao M."/>
            <person name="Ohmori Y."/>
            <person name="Kawabata A."/>
            <person name="Hikiji T."/>
            <person name="Kobatake N."/>
            <person name="Inagaki H."/>
            <person name="Ikema Y."/>
            <person name="Okamoto S."/>
            <person name="Okitani R."/>
            <person name="Kawakami T."/>
            <person name="Noguchi S."/>
            <person name="Itoh T."/>
            <person name="Shigeta K."/>
            <person name="Senba T."/>
            <person name="Matsumura K."/>
            <person name="Nakajima Y."/>
            <person name="Mizuno T."/>
            <person name="Morinaga M."/>
            <person name="Sasaki M."/>
            <person name="Togashi T."/>
            <person name="Oyama M."/>
            <person name="Hata H."/>
            <person name="Watanabe M."/>
            <person name="Komatsu T."/>
            <person name="Mizushima-Sugano J."/>
            <person name="Satoh T."/>
            <person name="Shirai Y."/>
            <person name="Takahashi Y."/>
            <person name="Nakagawa K."/>
            <person name="Okumura K."/>
            <person name="Nagase T."/>
            <person name="Nomura N."/>
            <person name="Kikuchi H."/>
            <person name="Masuho Y."/>
            <person name="Yamashita R."/>
            <person name="Nakai K."/>
            <person name="Yada T."/>
            <person name="Nakamura Y."/>
            <person name="Ohara O."/>
            <person name="Isogai T."/>
            <person name="Sugano S."/>
        </authorList>
    </citation>
    <scope>NUCLEOTIDE SEQUENCE</scope>
    <source>
        <tissue evidence="2">Heart</tissue>
    </source>
</reference>
<dbReference type="EMBL" id="AK095945">
    <property type="protein sequence ID" value="BAC04658.1"/>
    <property type="molecule type" value="mRNA"/>
</dbReference>
<feature type="region of interest" description="Disordered" evidence="1">
    <location>
        <begin position="73"/>
        <end position="128"/>
    </location>
</feature>
<sequence>MDEGPPHPALPRAARGRGGRRGQRLPGSPTLPSLSFSSAILLRSRSPGRCLTITSAAVSGPAQRPAASLAWRGGGAALNPGGGRPLGGAGRGGGSERALSPLRATTLALGEDQRPRLPPGPRPCPSRPEAGAGLVPGLACCFITRSPTPPFPYFSSIWGQHARAHTPRPLLSCLCDVALLDFCC</sequence>
<dbReference type="RefSeq" id="XP_054196008.1">
    <property type="nucleotide sequence ID" value="XM_054340033.1"/>
</dbReference>
<dbReference type="AlphaFoldDB" id="Q8N901"/>
<feature type="region of interest" description="Disordered" evidence="1">
    <location>
        <begin position="1"/>
        <end position="35"/>
    </location>
</feature>
<feature type="compositionally biased region" description="Pro residues" evidence="1">
    <location>
        <begin position="116"/>
        <end position="126"/>
    </location>
</feature>
<name>Q8N901_HUMAN</name>
<dbReference type="GeneID" id="124900416"/>
<evidence type="ECO:0000256" key="1">
    <source>
        <dbReference type="SAM" id="MobiDB-lite"/>
    </source>
</evidence>
<evidence type="ECO:0000313" key="2">
    <source>
        <dbReference type="EMBL" id="BAC04658.1"/>
    </source>
</evidence>
<protein>
    <submittedName>
        <fullName evidence="2">cDNA FLJ38626 fis, clone HEART2009599</fullName>
    </submittedName>
</protein>
<feature type="compositionally biased region" description="Basic residues" evidence="1">
    <location>
        <begin position="14"/>
        <end position="23"/>
    </location>
</feature>
<feature type="compositionally biased region" description="Gly residues" evidence="1">
    <location>
        <begin position="73"/>
        <end position="95"/>
    </location>
</feature>
<dbReference type="RefSeq" id="XP_054196007.1">
    <property type="nucleotide sequence ID" value="XM_054340032.1"/>
</dbReference>
<proteinExistence type="evidence at transcript level"/>
<accession>Q8N901</accession>
<organism evidence="2">
    <name type="scientific">Homo sapiens</name>
    <name type="common">Human</name>
    <dbReference type="NCBI Taxonomy" id="9606"/>
    <lineage>
        <taxon>Eukaryota</taxon>
        <taxon>Metazoa</taxon>
        <taxon>Chordata</taxon>
        <taxon>Craniata</taxon>
        <taxon>Vertebrata</taxon>
        <taxon>Euteleostomi</taxon>
        <taxon>Mammalia</taxon>
        <taxon>Eutheria</taxon>
        <taxon>Euarchontoglires</taxon>
        <taxon>Primates</taxon>
        <taxon>Haplorrhini</taxon>
        <taxon>Catarrhini</taxon>
        <taxon>Hominidae</taxon>
        <taxon>Homo</taxon>
    </lineage>
</organism>